<dbReference type="SUPFAM" id="SSF48264">
    <property type="entry name" value="Cytochrome P450"/>
    <property type="match status" value="1"/>
</dbReference>
<comment type="similarity">
    <text evidence="2">Belongs to the cytochrome P450 family.</text>
</comment>
<evidence type="ECO:0000256" key="4">
    <source>
        <dbReference type="ARBA" id="ARBA00022723"/>
    </source>
</evidence>
<keyword evidence="6 8" id="KW-0408">Iron</keyword>
<dbReference type="PANTHER" id="PTHR24292">
    <property type="entry name" value="CYTOCHROME P450"/>
    <property type="match status" value="1"/>
</dbReference>
<comment type="caution">
    <text evidence="9">The sequence shown here is derived from an EMBL/GenBank/DDBJ whole genome shotgun (WGS) entry which is preliminary data.</text>
</comment>
<dbReference type="Gene3D" id="1.10.630.10">
    <property type="entry name" value="Cytochrome P450"/>
    <property type="match status" value="1"/>
</dbReference>
<evidence type="ECO:0000313" key="10">
    <source>
        <dbReference type="Proteomes" id="UP001310594"/>
    </source>
</evidence>
<dbReference type="GO" id="GO:0004497">
    <property type="term" value="F:monooxygenase activity"/>
    <property type="evidence" value="ECO:0007669"/>
    <property type="project" value="UniProtKB-KW"/>
</dbReference>
<evidence type="ECO:0000256" key="2">
    <source>
        <dbReference type="ARBA" id="ARBA00010617"/>
    </source>
</evidence>
<gene>
    <name evidence="9" type="ORF">LTR97_001866</name>
</gene>
<evidence type="ECO:0000256" key="3">
    <source>
        <dbReference type="ARBA" id="ARBA00022617"/>
    </source>
</evidence>
<evidence type="ECO:0000256" key="6">
    <source>
        <dbReference type="ARBA" id="ARBA00023004"/>
    </source>
</evidence>
<dbReference type="CDD" id="cd00302">
    <property type="entry name" value="cytochrome_P450"/>
    <property type="match status" value="1"/>
</dbReference>
<feature type="binding site" description="axial binding residue" evidence="8">
    <location>
        <position position="468"/>
    </location>
    <ligand>
        <name>heme</name>
        <dbReference type="ChEBI" id="CHEBI:30413"/>
    </ligand>
    <ligandPart>
        <name>Fe</name>
        <dbReference type="ChEBI" id="CHEBI:18248"/>
    </ligandPart>
</feature>
<comment type="cofactor">
    <cofactor evidence="1 8">
        <name>heme</name>
        <dbReference type="ChEBI" id="CHEBI:30413"/>
    </cofactor>
</comment>
<dbReference type="PRINTS" id="PR00465">
    <property type="entry name" value="EP450IV"/>
</dbReference>
<organism evidence="9 10">
    <name type="scientific">Elasticomyces elasticus</name>
    <dbReference type="NCBI Taxonomy" id="574655"/>
    <lineage>
        <taxon>Eukaryota</taxon>
        <taxon>Fungi</taxon>
        <taxon>Dikarya</taxon>
        <taxon>Ascomycota</taxon>
        <taxon>Pezizomycotina</taxon>
        <taxon>Dothideomycetes</taxon>
        <taxon>Dothideomycetidae</taxon>
        <taxon>Mycosphaerellales</taxon>
        <taxon>Teratosphaeriaceae</taxon>
        <taxon>Elasticomyces</taxon>
    </lineage>
</organism>
<reference evidence="9" key="1">
    <citation type="submission" date="2023-08" db="EMBL/GenBank/DDBJ databases">
        <title>Black Yeasts Isolated from many extreme environments.</title>
        <authorList>
            <person name="Coleine C."/>
            <person name="Stajich J.E."/>
            <person name="Selbmann L."/>
        </authorList>
    </citation>
    <scope>NUCLEOTIDE SEQUENCE</scope>
    <source>
        <strain evidence="9">CCFEE 5810</strain>
    </source>
</reference>
<evidence type="ECO:0000256" key="5">
    <source>
        <dbReference type="ARBA" id="ARBA00023002"/>
    </source>
</evidence>
<sequence length="535" mass="60379">MDYFVSNETLPWMASAQAYPIAGYAAVSNQSPVTLGLTTFLAAIVSFLAYQVYRPSVHPLSPKFTKDTIPILGSIGFVTRQWSFFKNASRESKTGNFSFWQGKTHIVGITGAASRKMLLEHPQLDFVAAQSLLAFGMHFWPPIHEIFHQTGHRARNNTHFLRTLLDLLKTSRIERVFGDCLLDAKTYFDDLRITNPSGVLNAPDVWPTVFKQSSRLFFADDLANDPDLFATTSSHLDVILHSYSPFYAFCHWIIEPSMIRRRLARRGLRSTVQKVYRARKAGKSKYTDDALQMMIDNGDSEEAITEFCASGTFITTTNAHIIFPQLIETMAVHADWQEKCYQELVAAVEKHATKKDGRLVDRLATMPLGAWETSLPNLELCMYEIIRVWTSFAVGRLNVSKEAIPIPGSNEVIPAGSYAVYNSTELNFDPNMFPEPHKFDPLRFTEGRREFEKEPLGFFGWGAGMHPCAGKRWGKLQQNILLAHALAIYKWTRCDKDGKPDLHAAANQDLGVELDSEAKFALPAAYCKFELREKA</sequence>
<accession>A0AAN7WC89</accession>
<dbReference type="InterPro" id="IPR001128">
    <property type="entry name" value="Cyt_P450"/>
</dbReference>
<dbReference type="GO" id="GO:0020037">
    <property type="term" value="F:heme binding"/>
    <property type="evidence" value="ECO:0007669"/>
    <property type="project" value="InterPro"/>
</dbReference>
<evidence type="ECO:0008006" key="11">
    <source>
        <dbReference type="Google" id="ProtNLM"/>
    </source>
</evidence>
<keyword evidence="3 8" id="KW-0349">Heme</keyword>
<dbReference type="InterPro" id="IPR050476">
    <property type="entry name" value="Insect_CytP450_Detox"/>
</dbReference>
<keyword evidence="5" id="KW-0560">Oxidoreductase</keyword>
<evidence type="ECO:0000256" key="1">
    <source>
        <dbReference type="ARBA" id="ARBA00001971"/>
    </source>
</evidence>
<evidence type="ECO:0000256" key="8">
    <source>
        <dbReference type="PIRSR" id="PIRSR602403-1"/>
    </source>
</evidence>
<dbReference type="Pfam" id="PF00067">
    <property type="entry name" value="p450"/>
    <property type="match status" value="1"/>
</dbReference>
<name>A0AAN7WC89_9PEZI</name>
<keyword evidence="7" id="KW-0503">Monooxygenase</keyword>
<dbReference type="InterPro" id="IPR036396">
    <property type="entry name" value="Cyt_P450_sf"/>
</dbReference>
<dbReference type="Proteomes" id="UP001310594">
    <property type="component" value="Unassembled WGS sequence"/>
</dbReference>
<dbReference type="AlphaFoldDB" id="A0AAN7WC89"/>
<evidence type="ECO:0000256" key="7">
    <source>
        <dbReference type="ARBA" id="ARBA00023033"/>
    </source>
</evidence>
<dbReference type="GO" id="GO:0016705">
    <property type="term" value="F:oxidoreductase activity, acting on paired donors, with incorporation or reduction of molecular oxygen"/>
    <property type="evidence" value="ECO:0007669"/>
    <property type="project" value="InterPro"/>
</dbReference>
<protein>
    <recommendedName>
        <fullName evidence="11">Cytochrome P450</fullName>
    </recommendedName>
</protein>
<dbReference type="EMBL" id="JAVRQU010000002">
    <property type="protein sequence ID" value="KAK5706874.1"/>
    <property type="molecule type" value="Genomic_DNA"/>
</dbReference>
<dbReference type="InterPro" id="IPR002403">
    <property type="entry name" value="Cyt_P450_E_grp-IV"/>
</dbReference>
<keyword evidence="4 8" id="KW-0479">Metal-binding</keyword>
<dbReference type="PANTHER" id="PTHR24292:SF54">
    <property type="entry name" value="CYP9F3-RELATED"/>
    <property type="match status" value="1"/>
</dbReference>
<proteinExistence type="inferred from homology"/>
<evidence type="ECO:0000313" key="9">
    <source>
        <dbReference type="EMBL" id="KAK5706874.1"/>
    </source>
</evidence>
<dbReference type="GO" id="GO:0005506">
    <property type="term" value="F:iron ion binding"/>
    <property type="evidence" value="ECO:0007669"/>
    <property type="project" value="InterPro"/>
</dbReference>